<evidence type="ECO:0000313" key="2">
    <source>
        <dbReference type="Proteomes" id="UP001364472"/>
    </source>
</evidence>
<gene>
    <name evidence="1" type="ORF">WB794_08930</name>
</gene>
<accession>A0AAW9R1U7</accession>
<dbReference type="AlphaFoldDB" id="A0AAW9R1U7"/>
<name>A0AAW9R1U7_9GAMM</name>
<comment type="caution">
    <text evidence="1">The sequence shown here is derived from an EMBL/GenBank/DDBJ whole genome shotgun (WGS) entry which is preliminary data.</text>
</comment>
<reference evidence="1 2" key="1">
    <citation type="journal article" date="2016" name="Antonie Van Leeuwenhoek">
        <title>Denitratimonas tolerans gen. nov., sp. nov., a denitrifying bacterium isolated from a bioreactor for tannery wastewater treatment.</title>
        <authorList>
            <person name="Han S.I."/>
            <person name="Kim J.O."/>
            <person name="Lee Y.R."/>
            <person name="Ekpeghere K.I."/>
            <person name="Koh S.C."/>
            <person name="Whang K.S."/>
        </authorList>
    </citation>
    <scope>NUCLEOTIDE SEQUENCE [LARGE SCALE GENOMIC DNA]</scope>
    <source>
        <strain evidence="1 2">KACC 17565</strain>
    </source>
</reference>
<dbReference type="EMBL" id="JBBDHC010000011">
    <property type="protein sequence ID" value="MEJ1249792.1"/>
    <property type="molecule type" value="Genomic_DNA"/>
</dbReference>
<sequence>MKPTALEADVLELFYREYSDLSFPNPQSIEIIDRINTGSGRRVILKAPTLLDTYSGYLDMRGHFIEMKGLDHGLMATICVDKGVIDELEFSVYGENLWNGEEGCWKII</sequence>
<proteinExistence type="predicted"/>
<dbReference type="RefSeq" id="WP_337335509.1">
    <property type="nucleotide sequence ID" value="NZ_JBBDHC010000011.1"/>
</dbReference>
<evidence type="ECO:0000313" key="1">
    <source>
        <dbReference type="EMBL" id="MEJ1249792.1"/>
    </source>
</evidence>
<keyword evidence="2" id="KW-1185">Reference proteome</keyword>
<dbReference type="Proteomes" id="UP001364472">
    <property type="component" value="Unassembled WGS sequence"/>
</dbReference>
<organism evidence="1 2">
    <name type="scientific">Denitratimonas tolerans</name>
    <dbReference type="NCBI Taxonomy" id="1338420"/>
    <lineage>
        <taxon>Bacteria</taxon>
        <taxon>Pseudomonadati</taxon>
        <taxon>Pseudomonadota</taxon>
        <taxon>Gammaproteobacteria</taxon>
        <taxon>Lysobacterales</taxon>
        <taxon>Lysobacteraceae</taxon>
        <taxon>Denitratimonas</taxon>
    </lineage>
</organism>
<protein>
    <submittedName>
        <fullName evidence="1">Uncharacterized protein</fullName>
    </submittedName>
</protein>